<dbReference type="Proteomes" id="UP000297258">
    <property type="component" value="Unassembled WGS sequence"/>
</dbReference>
<organism evidence="2 3">
    <name type="scientific">Massilia horti</name>
    <dbReference type="NCBI Taxonomy" id="2562153"/>
    <lineage>
        <taxon>Bacteria</taxon>
        <taxon>Pseudomonadati</taxon>
        <taxon>Pseudomonadota</taxon>
        <taxon>Betaproteobacteria</taxon>
        <taxon>Burkholderiales</taxon>
        <taxon>Oxalobacteraceae</taxon>
        <taxon>Telluria group</taxon>
        <taxon>Massilia</taxon>
    </lineage>
</organism>
<dbReference type="RefSeq" id="WP_135191928.1">
    <property type="nucleotide sequence ID" value="NZ_SPUM01000145.1"/>
</dbReference>
<dbReference type="GO" id="GO:0042597">
    <property type="term" value="C:periplasmic space"/>
    <property type="evidence" value="ECO:0007669"/>
    <property type="project" value="InterPro"/>
</dbReference>
<accession>A0A4Y9SR88</accession>
<feature type="chain" id="PRO_5021389208" description="LTXXQ motif family protein" evidence="1">
    <location>
        <begin position="27"/>
        <end position="164"/>
    </location>
</feature>
<reference evidence="2 3" key="1">
    <citation type="submission" date="2019-03" db="EMBL/GenBank/DDBJ databases">
        <title>Draft genome of Massilia hortus sp. nov., a novel bacterial species of the Oxalobacteraceae family.</title>
        <authorList>
            <person name="Peta V."/>
            <person name="Raths R."/>
            <person name="Bucking H."/>
        </authorList>
    </citation>
    <scope>NUCLEOTIDE SEQUENCE [LARGE SCALE GENOMIC DNA]</scope>
    <source>
        <strain evidence="2 3">ONC3</strain>
    </source>
</reference>
<evidence type="ECO:0000256" key="1">
    <source>
        <dbReference type="SAM" id="SignalP"/>
    </source>
</evidence>
<evidence type="ECO:0000313" key="2">
    <source>
        <dbReference type="EMBL" id="TFW27859.1"/>
    </source>
</evidence>
<keyword evidence="3" id="KW-1185">Reference proteome</keyword>
<dbReference type="Pfam" id="PF07813">
    <property type="entry name" value="LTXXQ"/>
    <property type="match status" value="1"/>
</dbReference>
<feature type="signal peptide" evidence="1">
    <location>
        <begin position="1"/>
        <end position="26"/>
    </location>
</feature>
<gene>
    <name evidence="2" type="ORF">E4O92_22740</name>
</gene>
<dbReference type="AlphaFoldDB" id="A0A4Y9SR88"/>
<keyword evidence="1" id="KW-0732">Signal</keyword>
<protein>
    <recommendedName>
        <fullName evidence="4">LTXXQ motif family protein</fullName>
    </recommendedName>
</protein>
<proteinExistence type="predicted"/>
<name>A0A4Y9SR88_9BURK</name>
<sequence>MNTLRKQILIGLAALSMGTTAVGAMAQTQPQPQEGRHGHAMTMEQRQAKMAEMWQKHVTKLHDSLKLTSAQEPAWNTFVNAIKPQPMAKPDRAAWAALTAPQRMEKMIAMSKERTTRMESHLAALNTFYNQLTPEQKKTFDQQTLRSTWEGEHGGYGEHGMKKG</sequence>
<comment type="caution">
    <text evidence="2">The sequence shown here is derived from an EMBL/GenBank/DDBJ whole genome shotgun (WGS) entry which is preliminary data.</text>
</comment>
<evidence type="ECO:0000313" key="3">
    <source>
        <dbReference type="Proteomes" id="UP000297258"/>
    </source>
</evidence>
<evidence type="ECO:0008006" key="4">
    <source>
        <dbReference type="Google" id="ProtNLM"/>
    </source>
</evidence>
<dbReference type="InterPro" id="IPR012899">
    <property type="entry name" value="LTXXQ"/>
</dbReference>
<dbReference type="OrthoDB" id="5298564at2"/>
<dbReference type="EMBL" id="SPUM01000145">
    <property type="protein sequence ID" value="TFW27859.1"/>
    <property type="molecule type" value="Genomic_DNA"/>
</dbReference>